<name>A0A1M6FQM7_9FIRM</name>
<accession>A0A1M6FQM7</accession>
<feature type="transmembrane region" description="Helical" evidence="1">
    <location>
        <begin position="90"/>
        <end position="108"/>
    </location>
</feature>
<reference evidence="3" key="1">
    <citation type="submission" date="2016-11" db="EMBL/GenBank/DDBJ databases">
        <authorList>
            <person name="Varghese N."/>
            <person name="Submissions S."/>
        </authorList>
    </citation>
    <scope>NUCLEOTIDE SEQUENCE [LARGE SCALE GENOMIC DNA]</scope>
    <source>
        <strain evidence="3">DSM 15449</strain>
    </source>
</reference>
<evidence type="ECO:0000256" key="1">
    <source>
        <dbReference type="SAM" id="Phobius"/>
    </source>
</evidence>
<keyword evidence="1" id="KW-0812">Transmembrane</keyword>
<organism evidence="2 3">
    <name type="scientific">Desulfosporosinus lacus DSM 15449</name>
    <dbReference type="NCBI Taxonomy" id="1121420"/>
    <lineage>
        <taxon>Bacteria</taxon>
        <taxon>Bacillati</taxon>
        <taxon>Bacillota</taxon>
        <taxon>Clostridia</taxon>
        <taxon>Eubacteriales</taxon>
        <taxon>Desulfitobacteriaceae</taxon>
        <taxon>Desulfosporosinus</taxon>
    </lineage>
</organism>
<dbReference type="EMBL" id="FQXJ01000032">
    <property type="protein sequence ID" value="SHJ00000.1"/>
    <property type="molecule type" value="Genomic_DNA"/>
</dbReference>
<dbReference type="RefSeq" id="WP_073033102.1">
    <property type="nucleotide sequence ID" value="NZ_FQXJ01000032.1"/>
</dbReference>
<feature type="transmembrane region" description="Helical" evidence="1">
    <location>
        <begin position="143"/>
        <end position="165"/>
    </location>
</feature>
<feature type="transmembrane region" description="Helical" evidence="1">
    <location>
        <begin position="29"/>
        <end position="48"/>
    </location>
</feature>
<evidence type="ECO:0000313" key="3">
    <source>
        <dbReference type="Proteomes" id="UP000183954"/>
    </source>
</evidence>
<dbReference type="NCBIfam" id="NF041644">
    <property type="entry name" value="CBO0543_fam"/>
    <property type="match status" value="1"/>
</dbReference>
<feature type="transmembrane region" description="Helical" evidence="1">
    <location>
        <begin position="120"/>
        <end position="137"/>
    </location>
</feature>
<keyword evidence="1" id="KW-1133">Transmembrane helix</keyword>
<dbReference type="Proteomes" id="UP000183954">
    <property type="component" value="Unassembled WGS sequence"/>
</dbReference>
<keyword evidence="3" id="KW-1185">Reference proteome</keyword>
<proteinExistence type="predicted"/>
<evidence type="ECO:0000313" key="2">
    <source>
        <dbReference type="EMBL" id="SHJ00000.1"/>
    </source>
</evidence>
<dbReference type="InterPro" id="IPR048147">
    <property type="entry name" value="CBO0543-like"/>
</dbReference>
<dbReference type="OrthoDB" id="2628935at2"/>
<gene>
    <name evidence="2" type="ORF">SAMN02746098_04988</name>
</gene>
<feature type="transmembrane region" description="Helical" evidence="1">
    <location>
        <begin position="60"/>
        <end position="78"/>
    </location>
</feature>
<dbReference type="AlphaFoldDB" id="A0A1M6FQM7"/>
<keyword evidence="1" id="KW-0472">Membrane</keyword>
<sequence>MDLILTILVLAITIKWGNFKNWQAYYPTFLFWALGNFLYLHLTLAKPLWLFTTPILPRQLAEIMMSLLMFPCFLLLFLPHFPQKGTLKKTGYIIIWVFIFSGIEYWALKINHFAYFNGWRFTYSVIFNAFMFTLLVIHYKSPLWAWLISIATTFVLMTLFQIPFLNQ</sequence>
<protein>
    <submittedName>
        <fullName evidence="2">Uncharacterized protein</fullName>
    </submittedName>
</protein>